<evidence type="ECO:0000313" key="2">
    <source>
        <dbReference type="Proteomes" id="UP000233556"/>
    </source>
</evidence>
<name>A0A2I0U6E5_LIMLA</name>
<proteinExistence type="predicted"/>
<gene>
    <name evidence="1" type="ORF">llap_8055</name>
</gene>
<keyword evidence="2" id="KW-1185">Reference proteome</keyword>
<organism evidence="1 2">
    <name type="scientific">Limosa lapponica baueri</name>
    <dbReference type="NCBI Taxonomy" id="1758121"/>
    <lineage>
        <taxon>Eukaryota</taxon>
        <taxon>Metazoa</taxon>
        <taxon>Chordata</taxon>
        <taxon>Craniata</taxon>
        <taxon>Vertebrata</taxon>
        <taxon>Euteleostomi</taxon>
        <taxon>Archelosauria</taxon>
        <taxon>Archosauria</taxon>
        <taxon>Dinosauria</taxon>
        <taxon>Saurischia</taxon>
        <taxon>Theropoda</taxon>
        <taxon>Coelurosauria</taxon>
        <taxon>Aves</taxon>
        <taxon>Neognathae</taxon>
        <taxon>Neoaves</taxon>
        <taxon>Charadriiformes</taxon>
        <taxon>Scolopacidae</taxon>
        <taxon>Limosa</taxon>
    </lineage>
</organism>
<reference evidence="2" key="2">
    <citation type="submission" date="2017-12" db="EMBL/GenBank/DDBJ databases">
        <title>Genome sequence of the Bar-tailed Godwit (Limosa lapponica baueri).</title>
        <authorList>
            <person name="Lima N.C.B."/>
            <person name="Parody-Merino A.M."/>
            <person name="Battley P.F."/>
            <person name="Fidler A.E."/>
            <person name="Prosdocimi F."/>
        </authorList>
    </citation>
    <scope>NUCLEOTIDE SEQUENCE [LARGE SCALE GENOMIC DNA]</scope>
</reference>
<sequence length="108" mass="12010">MEGNIRPGKVFKANERGLDMEALLVNGNRKMPSCSGYTGFSLCHGKHGLAQPPFQITSFWTAMQALNPGRQIQSSSDVIILMRGHRRKHEAETEPNPLSPKTGCFLVW</sequence>
<protein>
    <submittedName>
        <fullName evidence="1">Uncharacterized protein</fullName>
    </submittedName>
</protein>
<dbReference type="AlphaFoldDB" id="A0A2I0U6E5"/>
<reference evidence="2" key="1">
    <citation type="submission" date="2017-11" db="EMBL/GenBank/DDBJ databases">
        <authorList>
            <person name="Lima N.C."/>
            <person name="Parody-Merino A.M."/>
            <person name="Battley P.F."/>
            <person name="Fidler A.E."/>
            <person name="Prosdocimi F."/>
        </authorList>
    </citation>
    <scope>NUCLEOTIDE SEQUENCE [LARGE SCALE GENOMIC DNA]</scope>
</reference>
<accession>A0A2I0U6E5</accession>
<evidence type="ECO:0000313" key="1">
    <source>
        <dbReference type="EMBL" id="PKU41638.1"/>
    </source>
</evidence>
<dbReference type="EMBL" id="KZ506093">
    <property type="protein sequence ID" value="PKU41638.1"/>
    <property type="molecule type" value="Genomic_DNA"/>
</dbReference>
<dbReference type="Proteomes" id="UP000233556">
    <property type="component" value="Unassembled WGS sequence"/>
</dbReference>